<keyword evidence="12" id="KW-1185">Reference proteome</keyword>
<keyword evidence="6 11" id="KW-0560">Oxidoreductase</keyword>
<evidence type="ECO:0000256" key="5">
    <source>
        <dbReference type="ARBA" id="ARBA00022827"/>
    </source>
</evidence>
<dbReference type="STRING" id="561184.SAMN05216376_107294"/>
<evidence type="ECO:0000256" key="7">
    <source>
        <dbReference type="ARBA" id="ARBA00023004"/>
    </source>
</evidence>
<proteinExistence type="predicted"/>
<evidence type="ECO:0000259" key="10">
    <source>
        <dbReference type="PROSITE" id="PS51384"/>
    </source>
</evidence>
<dbReference type="Proteomes" id="UP000030960">
    <property type="component" value="Unassembled WGS sequence"/>
</dbReference>
<feature type="domain" description="2Fe-2S ferredoxin-type" evidence="9">
    <location>
        <begin position="268"/>
        <end position="350"/>
    </location>
</feature>
<dbReference type="PROSITE" id="PS51384">
    <property type="entry name" value="FAD_FR"/>
    <property type="match status" value="1"/>
</dbReference>
<organism evidence="11 12">
    <name type="scientific">Mameliella alba</name>
    <dbReference type="NCBI Taxonomy" id="561184"/>
    <lineage>
        <taxon>Bacteria</taxon>
        <taxon>Pseudomonadati</taxon>
        <taxon>Pseudomonadota</taxon>
        <taxon>Alphaproteobacteria</taxon>
        <taxon>Rhodobacterales</taxon>
        <taxon>Roseobacteraceae</taxon>
        <taxon>Mameliella</taxon>
    </lineage>
</organism>
<keyword evidence="3" id="KW-0001">2Fe-2S</keyword>
<dbReference type="EC" id="1.14.12.7" evidence="11"/>
<evidence type="ECO:0000256" key="6">
    <source>
        <dbReference type="ARBA" id="ARBA00023002"/>
    </source>
</evidence>
<dbReference type="PROSITE" id="PS00197">
    <property type="entry name" value="2FE2S_FER_1"/>
    <property type="match status" value="1"/>
</dbReference>
<keyword evidence="8" id="KW-0411">Iron-sulfur</keyword>
<comment type="caution">
    <text evidence="11">The sequence shown here is derived from an EMBL/GenBank/DDBJ whole genome shotgun (WGS) entry which is preliminary data.</text>
</comment>
<dbReference type="InterPro" id="IPR050415">
    <property type="entry name" value="MRET"/>
</dbReference>
<dbReference type="SUPFAM" id="SSF52343">
    <property type="entry name" value="Ferredoxin reductase-like, C-terminal NADP-linked domain"/>
    <property type="match status" value="1"/>
</dbReference>
<dbReference type="InterPro" id="IPR039261">
    <property type="entry name" value="FNR_nucleotide-bd"/>
</dbReference>
<dbReference type="GO" id="GO:0046872">
    <property type="term" value="F:metal ion binding"/>
    <property type="evidence" value="ECO:0007669"/>
    <property type="project" value="UniProtKB-KW"/>
</dbReference>
<keyword evidence="5" id="KW-0274">FAD</keyword>
<sequence>MLDTGQTAPLTLEVTERVRESRNVVSFRFKVVEGEASPFTAGQYLPIRLGLPERPISTYTISSDPRDRSGYRISVKLEPEGKGGSRYLHEVGEIGAQFRAEQPRGKFVLAEDERPVLLLTGGIGVTPALAMLAELARQPDRPTWFVHACQNAEEHSFAAEVRALAEAAPNVTTHVAYAEGSDGDIAERRCQSIGLLDRETLRTLLPQDAYRVYLCGPDGFMRAMRAVLVSLGVPDCEIHQESFGGAVAEASRQQPPERPAATSDGAGPVVRFARSDLEFTWDGSSETLLEFAEAQGLEPNFECRDGICGTCACRKLAGDISYAEEPLDSPEEGHVLLCCSVPKGNVTLDM</sequence>
<gene>
    <name evidence="11" type="ORF">OA50_00452</name>
</gene>
<dbReference type="InterPro" id="IPR017938">
    <property type="entry name" value="Riboflavin_synthase-like_b-brl"/>
</dbReference>
<evidence type="ECO:0000256" key="4">
    <source>
        <dbReference type="ARBA" id="ARBA00022723"/>
    </source>
</evidence>
<dbReference type="SUPFAM" id="SSF54292">
    <property type="entry name" value="2Fe-2S ferredoxin-like"/>
    <property type="match status" value="1"/>
</dbReference>
<dbReference type="PROSITE" id="PS51085">
    <property type="entry name" value="2FE2S_FER_2"/>
    <property type="match status" value="1"/>
</dbReference>
<dbReference type="RefSeq" id="WP_052244240.1">
    <property type="nucleotide sequence ID" value="NZ_JSUQ01000002.1"/>
</dbReference>
<name>A0A0B3S6L9_9RHOB</name>
<keyword evidence="2" id="KW-0285">Flavoprotein</keyword>
<evidence type="ECO:0000256" key="1">
    <source>
        <dbReference type="ARBA" id="ARBA00001974"/>
    </source>
</evidence>
<dbReference type="GO" id="GO:0051537">
    <property type="term" value="F:2 iron, 2 sulfur cluster binding"/>
    <property type="evidence" value="ECO:0007669"/>
    <property type="project" value="UniProtKB-KW"/>
</dbReference>
<dbReference type="InterPro" id="IPR006058">
    <property type="entry name" value="2Fe2S_fd_BS"/>
</dbReference>
<dbReference type="Gene3D" id="3.10.20.30">
    <property type="match status" value="1"/>
</dbReference>
<reference evidence="11 12" key="1">
    <citation type="submission" date="2014-10" db="EMBL/GenBank/DDBJ databases">
        <title>Genome sequence of Ponticoccus sp. strain UMTAT08 isolated from clonal culture of toxic dinoflagellate Alexandrium tamiyavanichii.</title>
        <authorList>
            <person name="Gan H.Y."/>
            <person name="Muhd D.-D."/>
            <person name="Mohd Noor M.E."/>
            <person name="Yeong Y.S."/>
            <person name="Usup G."/>
        </authorList>
    </citation>
    <scope>NUCLEOTIDE SEQUENCE [LARGE SCALE GENOMIC DNA]</scope>
    <source>
        <strain evidence="11 12">UMTAT08</strain>
    </source>
</reference>
<evidence type="ECO:0000259" key="9">
    <source>
        <dbReference type="PROSITE" id="PS51085"/>
    </source>
</evidence>
<keyword evidence="7" id="KW-0408">Iron</keyword>
<feature type="domain" description="FAD-binding FR-type" evidence="10">
    <location>
        <begin position="7"/>
        <end position="110"/>
    </location>
</feature>
<dbReference type="InterPro" id="IPR001433">
    <property type="entry name" value="OxRdtase_FAD/NAD-bd"/>
</dbReference>
<dbReference type="InterPro" id="IPR036010">
    <property type="entry name" value="2Fe-2S_ferredoxin-like_sf"/>
</dbReference>
<evidence type="ECO:0000256" key="8">
    <source>
        <dbReference type="ARBA" id="ARBA00023014"/>
    </source>
</evidence>
<dbReference type="InterPro" id="IPR012675">
    <property type="entry name" value="Beta-grasp_dom_sf"/>
</dbReference>
<dbReference type="Pfam" id="PF00175">
    <property type="entry name" value="NAD_binding_1"/>
    <property type="match status" value="1"/>
</dbReference>
<dbReference type="EMBL" id="JSUQ01000002">
    <property type="protein sequence ID" value="KHQ54618.1"/>
    <property type="molecule type" value="Genomic_DNA"/>
</dbReference>
<dbReference type="Pfam" id="PF00970">
    <property type="entry name" value="FAD_binding_6"/>
    <property type="match status" value="1"/>
</dbReference>
<dbReference type="GO" id="GO:0050660">
    <property type="term" value="F:flavin adenine dinucleotide binding"/>
    <property type="evidence" value="ECO:0007669"/>
    <property type="project" value="TreeGrafter"/>
</dbReference>
<dbReference type="InterPro" id="IPR017927">
    <property type="entry name" value="FAD-bd_FR_type"/>
</dbReference>
<comment type="cofactor">
    <cofactor evidence="1">
        <name>FAD</name>
        <dbReference type="ChEBI" id="CHEBI:57692"/>
    </cofactor>
</comment>
<dbReference type="SUPFAM" id="SSF63380">
    <property type="entry name" value="Riboflavin synthase domain-like"/>
    <property type="match status" value="1"/>
</dbReference>
<keyword evidence="4" id="KW-0479">Metal-binding</keyword>
<dbReference type="InterPro" id="IPR008333">
    <property type="entry name" value="Cbr1-like_FAD-bd_dom"/>
</dbReference>
<evidence type="ECO:0000313" key="12">
    <source>
        <dbReference type="Proteomes" id="UP000030960"/>
    </source>
</evidence>
<dbReference type="CDD" id="cd00207">
    <property type="entry name" value="fer2"/>
    <property type="match status" value="1"/>
</dbReference>
<protein>
    <submittedName>
        <fullName evidence="11">Phthalate 4,5-dioxygenase</fullName>
        <ecNumber evidence="11">1.14.12.7</ecNumber>
    </submittedName>
</protein>
<evidence type="ECO:0000313" key="11">
    <source>
        <dbReference type="EMBL" id="KHQ54618.1"/>
    </source>
</evidence>
<dbReference type="PANTHER" id="PTHR47354">
    <property type="entry name" value="NADH OXIDOREDUCTASE HCR"/>
    <property type="match status" value="1"/>
</dbReference>
<evidence type="ECO:0000256" key="3">
    <source>
        <dbReference type="ARBA" id="ARBA00022714"/>
    </source>
</evidence>
<dbReference type="PRINTS" id="PR00409">
    <property type="entry name" value="PHDIOXRDTASE"/>
</dbReference>
<dbReference type="Gene3D" id="2.40.30.10">
    <property type="entry name" value="Translation factors"/>
    <property type="match status" value="1"/>
</dbReference>
<dbReference type="AlphaFoldDB" id="A0A0B3S6L9"/>
<dbReference type="GO" id="GO:0018620">
    <property type="term" value="F:phthalate 4,5-dioxygenase activity"/>
    <property type="evidence" value="ECO:0007669"/>
    <property type="project" value="UniProtKB-EC"/>
</dbReference>
<accession>A0A0B3S6L9</accession>
<dbReference type="Gene3D" id="3.40.50.80">
    <property type="entry name" value="Nucleotide-binding domain of ferredoxin-NADP reductase (FNR) module"/>
    <property type="match status" value="1"/>
</dbReference>
<dbReference type="InterPro" id="IPR001041">
    <property type="entry name" value="2Fe-2S_ferredoxin-type"/>
</dbReference>
<dbReference type="CDD" id="cd06184">
    <property type="entry name" value="flavohem_like_fad_nad_binding"/>
    <property type="match status" value="1"/>
</dbReference>
<dbReference type="PANTHER" id="PTHR47354:SF8">
    <property type="entry name" value="1,2-PHENYLACETYL-COA EPOXIDASE, SUBUNIT E"/>
    <property type="match status" value="1"/>
</dbReference>
<keyword evidence="11" id="KW-0223">Dioxygenase</keyword>
<dbReference type="Pfam" id="PF00111">
    <property type="entry name" value="Fer2"/>
    <property type="match status" value="1"/>
</dbReference>
<evidence type="ECO:0000256" key="2">
    <source>
        <dbReference type="ARBA" id="ARBA00022630"/>
    </source>
</evidence>